<feature type="domain" description="NodB homology" evidence="3">
    <location>
        <begin position="77"/>
        <end position="248"/>
    </location>
</feature>
<sequence>MFTTLVFHEIRSKNEISLGQRPISVADGYKDSLPMPLYNSLDYFCELLNYLKGAGYHFLSLDEIKGFYYEDQKLPEKSVLITFDDCYQSQKKYAYPVLKEMGIKAVSFEPTGWIFEEEQPYKENFSQVLSFKELEEMADIFTYANHTHHFHQREGIEKSRIMWESEASFIRDLESCNQYVEEKDVFAYPFGLYNQNNVQTLLNSHFKLAFTTEPGINTSSTPPLELHRNIVIEGLPIDKFREMLGEQK</sequence>
<dbReference type="InterPro" id="IPR002509">
    <property type="entry name" value="NODB_dom"/>
</dbReference>
<evidence type="ECO:0000259" key="3">
    <source>
        <dbReference type="PROSITE" id="PS51677"/>
    </source>
</evidence>
<dbReference type="GO" id="GO:0016810">
    <property type="term" value="F:hydrolase activity, acting on carbon-nitrogen (but not peptide) bonds"/>
    <property type="evidence" value="ECO:0007669"/>
    <property type="project" value="InterPro"/>
</dbReference>
<accession>A0A1I3XKV8</accession>
<dbReference type="InterPro" id="IPR011330">
    <property type="entry name" value="Glyco_hydro/deAcase_b/a-brl"/>
</dbReference>
<keyword evidence="5" id="KW-1185">Reference proteome</keyword>
<evidence type="ECO:0000256" key="2">
    <source>
        <dbReference type="ARBA" id="ARBA00022729"/>
    </source>
</evidence>
<reference evidence="5" key="1">
    <citation type="submission" date="2016-10" db="EMBL/GenBank/DDBJ databases">
        <authorList>
            <person name="Varghese N."/>
            <person name="Submissions S."/>
        </authorList>
    </citation>
    <scope>NUCLEOTIDE SEQUENCE [LARGE SCALE GENOMIC DNA]</scope>
    <source>
        <strain evidence="5">DSM 16108</strain>
    </source>
</reference>
<keyword evidence="2" id="KW-0732">Signal</keyword>
<dbReference type="GO" id="GO:0005975">
    <property type="term" value="P:carbohydrate metabolic process"/>
    <property type="evidence" value="ECO:0007669"/>
    <property type="project" value="InterPro"/>
</dbReference>
<proteinExistence type="predicted"/>
<dbReference type="PANTHER" id="PTHR34216">
    <property type="match status" value="1"/>
</dbReference>
<dbReference type="AlphaFoldDB" id="A0A1I3XKV8"/>
<comment type="subcellular location">
    <subcellularLocation>
        <location evidence="1">Secreted</location>
    </subcellularLocation>
</comment>
<dbReference type="SUPFAM" id="SSF88713">
    <property type="entry name" value="Glycoside hydrolase/deacetylase"/>
    <property type="match status" value="1"/>
</dbReference>
<name>A0A1I3XKV8_9LACT</name>
<organism evidence="4 5">
    <name type="scientific">Marinilactibacillus piezotolerans</name>
    <dbReference type="NCBI Taxonomy" id="258723"/>
    <lineage>
        <taxon>Bacteria</taxon>
        <taxon>Bacillati</taxon>
        <taxon>Bacillota</taxon>
        <taxon>Bacilli</taxon>
        <taxon>Lactobacillales</taxon>
        <taxon>Carnobacteriaceae</taxon>
        <taxon>Marinilactibacillus</taxon>
    </lineage>
</organism>
<dbReference type="RefSeq" id="WP_232226922.1">
    <property type="nucleotide sequence ID" value="NZ_FOSJ01000015.1"/>
</dbReference>
<evidence type="ECO:0000256" key="1">
    <source>
        <dbReference type="ARBA" id="ARBA00004613"/>
    </source>
</evidence>
<dbReference type="EMBL" id="FOSJ01000015">
    <property type="protein sequence ID" value="SFK20152.1"/>
    <property type="molecule type" value="Genomic_DNA"/>
</dbReference>
<dbReference type="CDD" id="cd10966">
    <property type="entry name" value="CE4_yadE_5s"/>
    <property type="match status" value="1"/>
</dbReference>
<dbReference type="Gene3D" id="3.20.20.370">
    <property type="entry name" value="Glycoside hydrolase/deacetylase"/>
    <property type="match status" value="1"/>
</dbReference>
<evidence type="ECO:0000313" key="4">
    <source>
        <dbReference type="EMBL" id="SFK20152.1"/>
    </source>
</evidence>
<dbReference type="Pfam" id="PF01522">
    <property type="entry name" value="Polysacc_deac_1"/>
    <property type="match status" value="1"/>
</dbReference>
<evidence type="ECO:0000313" key="5">
    <source>
        <dbReference type="Proteomes" id="UP000199589"/>
    </source>
</evidence>
<dbReference type="GO" id="GO:0005576">
    <property type="term" value="C:extracellular region"/>
    <property type="evidence" value="ECO:0007669"/>
    <property type="project" value="UniProtKB-SubCell"/>
</dbReference>
<dbReference type="Proteomes" id="UP000199589">
    <property type="component" value="Unassembled WGS sequence"/>
</dbReference>
<dbReference type="PROSITE" id="PS51677">
    <property type="entry name" value="NODB"/>
    <property type="match status" value="1"/>
</dbReference>
<protein>
    <submittedName>
        <fullName evidence="4">Polysaccharide deacetylase</fullName>
    </submittedName>
</protein>
<dbReference type="PANTHER" id="PTHR34216:SF3">
    <property type="entry name" value="POLY-BETA-1,6-N-ACETYL-D-GLUCOSAMINE N-DEACETYLASE"/>
    <property type="match status" value="1"/>
</dbReference>
<dbReference type="InterPro" id="IPR051398">
    <property type="entry name" value="Polysacch_Deacetylase"/>
</dbReference>
<gene>
    <name evidence="4" type="ORF">SAMN04488569_101523</name>
</gene>